<dbReference type="InterPro" id="IPR002676">
    <property type="entry name" value="RimM_N"/>
</dbReference>
<evidence type="ECO:0000313" key="9">
    <source>
        <dbReference type="Proteomes" id="UP001356170"/>
    </source>
</evidence>
<dbReference type="InterPro" id="IPR011033">
    <property type="entry name" value="PRC_barrel-like_sf"/>
</dbReference>
<evidence type="ECO:0000256" key="2">
    <source>
        <dbReference type="ARBA" id="ARBA00022517"/>
    </source>
</evidence>
<gene>
    <name evidence="5 8" type="primary">rimM</name>
    <name evidence="8" type="ORF">V3390_08270</name>
</gene>
<dbReference type="Gene3D" id="2.30.30.240">
    <property type="entry name" value="PRC-barrel domain"/>
    <property type="match status" value="1"/>
</dbReference>
<evidence type="ECO:0000313" key="8">
    <source>
        <dbReference type="EMBL" id="MEF2156217.1"/>
    </source>
</evidence>
<accession>A0ABU7V303</accession>
<dbReference type="SUPFAM" id="SSF50346">
    <property type="entry name" value="PRC-barrel domain"/>
    <property type="match status" value="1"/>
</dbReference>
<keyword evidence="4 5" id="KW-0143">Chaperone</keyword>
<organism evidence="8 9">
    <name type="scientific">Aquilutibacter rugosus</name>
    <dbReference type="NCBI Taxonomy" id="3115820"/>
    <lineage>
        <taxon>Bacteria</taxon>
        <taxon>Pseudomonadati</taxon>
        <taxon>Pseudomonadota</taxon>
        <taxon>Gammaproteobacteria</taxon>
        <taxon>Lysobacterales</taxon>
        <taxon>Lysobacteraceae</taxon>
        <taxon>Aquilutibacter</taxon>
    </lineage>
</organism>
<comment type="function">
    <text evidence="5">An accessory protein needed during the final step in the assembly of 30S ribosomal subunit, possibly for assembly of the head region. Essential for efficient processing of 16S rRNA. May be needed both before and after RbfA during the maturation of 16S rRNA. It has affinity for free ribosomal 30S subunits but not for 70S ribosomes.</text>
</comment>
<proteinExistence type="inferred from homology"/>
<dbReference type="PANTHER" id="PTHR33692:SF1">
    <property type="entry name" value="RIBOSOME MATURATION FACTOR RIMM"/>
    <property type="match status" value="1"/>
</dbReference>
<dbReference type="NCBIfam" id="TIGR02273">
    <property type="entry name" value="16S_RimM"/>
    <property type="match status" value="1"/>
</dbReference>
<keyword evidence="1 5" id="KW-0963">Cytoplasm</keyword>
<comment type="caution">
    <text evidence="8">The sequence shown here is derived from an EMBL/GenBank/DDBJ whole genome shotgun (WGS) entry which is preliminary data.</text>
</comment>
<evidence type="ECO:0000259" key="6">
    <source>
        <dbReference type="Pfam" id="PF01782"/>
    </source>
</evidence>
<dbReference type="Gene3D" id="2.40.30.60">
    <property type="entry name" value="RimM"/>
    <property type="match status" value="1"/>
</dbReference>
<keyword evidence="2 5" id="KW-0690">Ribosome biogenesis</keyword>
<reference evidence="8 9" key="1">
    <citation type="submission" date="2024-01" db="EMBL/GenBank/DDBJ databases">
        <title>Novel species of the genus Luteimonas isolated from rivers.</title>
        <authorList>
            <person name="Lu H."/>
        </authorList>
    </citation>
    <scope>NUCLEOTIDE SEQUENCE [LARGE SCALE GENOMIC DNA]</scope>
    <source>
        <strain evidence="8 9">FXH3W</strain>
    </source>
</reference>
<name>A0ABU7V303_9GAMM</name>
<dbReference type="InterPro" id="IPR011961">
    <property type="entry name" value="RimM"/>
</dbReference>
<dbReference type="PANTHER" id="PTHR33692">
    <property type="entry name" value="RIBOSOME MATURATION FACTOR RIMM"/>
    <property type="match status" value="1"/>
</dbReference>
<dbReference type="RefSeq" id="WP_331704067.1">
    <property type="nucleotide sequence ID" value="NZ_JAZHBO010000002.1"/>
</dbReference>
<keyword evidence="3 5" id="KW-0698">rRNA processing</keyword>
<feature type="domain" description="RimM N-terminal" evidence="6">
    <location>
        <begin position="15"/>
        <end position="116"/>
    </location>
</feature>
<evidence type="ECO:0000256" key="5">
    <source>
        <dbReference type="HAMAP-Rule" id="MF_00014"/>
    </source>
</evidence>
<comment type="subunit">
    <text evidence="5">Binds ribosomal protein uS19.</text>
</comment>
<dbReference type="Proteomes" id="UP001356170">
    <property type="component" value="Unassembled WGS sequence"/>
</dbReference>
<evidence type="ECO:0000256" key="4">
    <source>
        <dbReference type="ARBA" id="ARBA00023186"/>
    </source>
</evidence>
<comment type="domain">
    <text evidence="5">The PRC barrel domain binds ribosomal protein uS19.</text>
</comment>
<protein>
    <recommendedName>
        <fullName evidence="5">Ribosome maturation factor RimM</fullName>
    </recommendedName>
</protein>
<evidence type="ECO:0000259" key="7">
    <source>
        <dbReference type="Pfam" id="PF24986"/>
    </source>
</evidence>
<dbReference type="EMBL" id="JAZHBO010000002">
    <property type="protein sequence ID" value="MEF2156217.1"/>
    <property type="molecule type" value="Genomic_DNA"/>
</dbReference>
<comment type="subcellular location">
    <subcellularLocation>
        <location evidence="5">Cytoplasm</location>
    </subcellularLocation>
</comment>
<feature type="domain" description="Ribosome maturation factor RimM PRC barrel" evidence="7">
    <location>
        <begin position="127"/>
        <end position="192"/>
    </location>
</feature>
<dbReference type="InterPro" id="IPR009000">
    <property type="entry name" value="Transl_B-barrel_sf"/>
</dbReference>
<evidence type="ECO:0000256" key="3">
    <source>
        <dbReference type="ARBA" id="ARBA00022552"/>
    </source>
</evidence>
<evidence type="ECO:0000256" key="1">
    <source>
        <dbReference type="ARBA" id="ARBA00022490"/>
    </source>
</evidence>
<dbReference type="HAMAP" id="MF_00014">
    <property type="entry name" value="Ribosome_mat_RimM"/>
    <property type="match status" value="1"/>
</dbReference>
<dbReference type="Pfam" id="PF01782">
    <property type="entry name" value="RimM"/>
    <property type="match status" value="1"/>
</dbReference>
<sequence>MSSSETANQGRLILLGRVLGALGLKGDVKIESFTDPRHAIFRYQPWTLKRNERSPNTLAQVQADFSTDLMQYGVASLQGVKGREQGKHLAARLPGVSDRNAAEAVVGLDIYVERSQLPPPAEGEFYWIDLEGLRVVNLEGADLGTVSHLFGTGANDVIAVRDDSRERLIPFVRPQFVTDIEFEQGLITVDWDPEF</sequence>
<dbReference type="SUPFAM" id="SSF50447">
    <property type="entry name" value="Translation proteins"/>
    <property type="match status" value="1"/>
</dbReference>
<dbReference type="InterPro" id="IPR056792">
    <property type="entry name" value="PRC_RimM"/>
</dbReference>
<dbReference type="Pfam" id="PF24986">
    <property type="entry name" value="PRC_RimM"/>
    <property type="match status" value="1"/>
</dbReference>
<keyword evidence="9" id="KW-1185">Reference proteome</keyword>
<dbReference type="InterPro" id="IPR036976">
    <property type="entry name" value="RimM_N_sf"/>
</dbReference>
<comment type="similarity">
    <text evidence="5">Belongs to the RimM family.</text>
</comment>